<reference evidence="1" key="1">
    <citation type="journal article" date="2021" name="PeerJ">
        <title>Extensive microbial diversity within the chicken gut microbiome revealed by metagenomics and culture.</title>
        <authorList>
            <person name="Gilroy R."/>
            <person name="Ravi A."/>
            <person name="Getino M."/>
            <person name="Pursley I."/>
            <person name="Horton D.L."/>
            <person name="Alikhan N.F."/>
            <person name="Baker D."/>
            <person name="Gharbi K."/>
            <person name="Hall N."/>
            <person name="Watson M."/>
            <person name="Adriaenssens E.M."/>
            <person name="Foster-Nyarko E."/>
            <person name="Jarju S."/>
            <person name="Secka A."/>
            <person name="Antonio M."/>
            <person name="Oren A."/>
            <person name="Chaudhuri R.R."/>
            <person name="La Ragione R."/>
            <person name="Hildebrand F."/>
            <person name="Pallen M.J."/>
        </authorList>
    </citation>
    <scope>NUCLEOTIDE SEQUENCE</scope>
    <source>
        <strain evidence="1">5134</strain>
    </source>
</reference>
<dbReference type="Proteomes" id="UP000886844">
    <property type="component" value="Unassembled WGS sequence"/>
</dbReference>
<dbReference type="InterPro" id="IPR036514">
    <property type="entry name" value="SGNH_hydro_sf"/>
</dbReference>
<gene>
    <name evidence="1" type="ORF">H9828_01355</name>
</gene>
<dbReference type="GO" id="GO:0016788">
    <property type="term" value="F:hydrolase activity, acting on ester bonds"/>
    <property type="evidence" value="ECO:0007669"/>
    <property type="project" value="UniProtKB-ARBA"/>
</dbReference>
<dbReference type="Gene3D" id="2.60.120.1360">
    <property type="match status" value="1"/>
</dbReference>
<organism evidence="1 2">
    <name type="scientific">Candidatus Alistipes intestinigallinarum</name>
    <dbReference type="NCBI Taxonomy" id="2838440"/>
    <lineage>
        <taxon>Bacteria</taxon>
        <taxon>Pseudomonadati</taxon>
        <taxon>Bacteroidota</taxon>
        <taxon>Bacteroidia</taxon>
        <taxon>Bacteroidales</taxon>
        <taxon>Rikenellaceae</taxon>
        <taxon>Alistipes</taxon>
    </lineage>
</organism>
<dbReference type="AlphaFoldDB" id="A0A9D2CBL7"/>
<comment type="caution">
    <text evidence="1">The sequence shown here is derived from an EMBL/GenBank/DDBJ whole genome shotgun (WGS) entry which is preliminary data.</text>
</comment>
<dbReference type="SUPFAM" id="SSF52266">
    <property type="entry name" value="SGNH hydrolase"/>
    <property type="match status" value="1"/>
</dbReference>
<accession>A0A9D2CBL7</accession>
<reference evidence="1" key="2">
    <citation type="submission" date="2021-04" db="EMBL/GenBank/DDBJ databases">
        <authorList>
            <person name="Gilroy R."/>
        </authorList>
    </citation>
    <scope>NUCLEOTIDE SEQUENCE</scope>
    <source>
        <strain evidence="1">5134</strain>
    </source>
</reference>
<dbReference type="EMBL" id="DXDA01000012">
    <property type="protein sequence ID" value="HIY68044.1"/>
    <property type="molecule type" value="Genomic_DNA"/>
</dbReference>
<dbReference type="Gene3D" id="3.40.50.1110">
    <property type="entry name" value="SGNH hydrolase"/>
    <property type="match status" value="1"/>
</dbReference>
<evidence type="ECO:0000313" key="2">
    <source>
        <dbReference type="Proteomes" id="UP000886844"/>
    </source>
</evidence>
<sequence length="533" mass="59079">MNSPEQDYTHRTWLAAAALLAVLVAVSFIPPQSIGGISLRRANILSDLVTFDDSAAEAPSESPALYDEEEFRIDLEEVASRIEADTTPREVPISYEWRLPAEFAPYEVREPDSARWVPTLTPIEDYSDSSLIRAFCDTLLTARRPVRIAFLGDSFVEGDILTADLRERLQTAFGGRPGGGTGFAPMASPLTAFRRTVKTQSKGWTTYNIMQRKSAPEFLRERFSISGWVSQPATGASTRWENTDYREGLDACTDARILFLSQRDSRVEVMLNDTLRREFAVEGDASVRQIAVTAPHIHSLSFRVLSGTENFIGYGTIFEGRGVVVDNYSVRSNNGQAMFWTNPSVNARIHSFAPYDLVILQYGLNIMQAGVKSYRGYASQIEKMVAYVRQCFPGAAVLVLGVSDRSVKTDAGFEPMDAIPYMLESQRTAARNTGAAFWPTSDAMRAQGGMAEFVRNGWAGKDYTHINYAGGRRVAWALFDALNAEACRAYAERRAAELRRAEAAEVMDSLQRARIEQALLPAAGPETLNLPRP</sequence>
<protein>
    <recommendedName>
        <fullName evidence="3">SGNH hydrolase-type esterase domain-containing protein</fullName>
    </recommendedName>
</protein>
<evidence type="ECO:0008006" key="3">
    <source>
        <dbReference type="Google" id="ProtNLM"/>
    </source>
</evidence>
<proteinExistence type="predicted"/>
<name>A0A9D2CBL7_9BACT</name>
<evidence type="ECO:0000313" key="1">
    <source>
        <dbReference type="EMBL" id="HIY68044.1"/>
    </source>
</evidence>